<evidence type="ECO:0000256" key="5">
    <source>
        <dbReference type="ARBA" id="ARBA00023163"/>
    </source>
</evidence>
<comment type="subcellular location">
    <subcellularLocation>
        <location evidence="1">Nucleus</location>
    </subcellularLocation>
</comment>
<accession>A0AA39Y3C6</accession>
<dbReference type="CDD" id="cd00067">
    <property type="entry name" value="GAL4"/>
    <property type="match status" value="1"/>
</dbReference>
<evidence type="ECO:0000256" key="3">
    <source>
        <dbReference type="ARBA" id="ARBA00023015"/>
    </source>
</evidence>
<organism evidence="8 9">
    <name type="scientific">Cercophora newfieldiana</name>
    <dbReference type="NCBI Taxonomy" id="92897"/>
    <lineage>
        <taxon>Eukaryota</taxon>
        <taxon>Fungi</taxon>
        <taxon>Dikarya</taxon>
        <taxon>Ascomycota</taxon>
        <taxon>Pezizomycotina</taxon>
        <taxon>Sordariomycetes</taxon>
        <taxon>Sordariomycetidae</taxon>
        <taxon>Sordariales</taxon>
        <taxon>Lasiosphaeriaceae</taxon>
        <taxon>Cercophora</taxon>
    </lineage>
</organism>
<feature type="domain" description="Zn(2)-C6 fungal-type" evidence="7">
    <location>
        <begin position="24"/>
        <end position="52"/>
    </location>
</feature>
<evidence type="ECO:0000313" key="8">
    <source>
        <dbReference type="EMBL" id="KAK0643770.1"/>
    </source>
</evidence>
<dbReference type="Proteomes" id="UP001174936">
    <property type="component" value="Unassembled WGS sequence"/>
</dbReference>
<keyword evidence="4" id="KW-0238">DNA-binding</keyword>
<protein>
    <submittedName>
        <fullName evidence="8">C6 zinc finger domain-containing protein</fullName>
    </submittedName>
</protein>
<keyword evidence="5" id="KW-0804">Transcription</keyword>
<dbReference type="PROSITE" id="PS50048">
    <property type="entry name" value="ZN2_CY6_FUNGAL_2"/>
    <property type="match status" value="1"/>
</dbReference>
<dbReference type="GO" id="GO:0008270">
    <property type="term" value="F:zinc ion binding"/>
    <property type="evidence" value="ECO:0007669"/>
    <property type="project" value="InterPro"/>
</dbReference>
<dbReference type="PANTHER" id="PTHR37534">
    <property type="entry name" value="TRANSCRIPTIONAL ACTIVATOR PROTEIN UGA3"/>
    <property type="match status" value="1"/>
</dbReference>
<dbReference type="AlphaFoldDB" id="A0AA39Y3C6"/>
<evidence type="ECO:0000256" key="6">
    <source>
        <dbReference type="ARBA" id="ARBA00023242"/>
    </source>
</evidence>
<dbReference type="GO" id="GO:0000981">
    <property type="term" value="F:DNA-binding transcription factor activity, RNA polymerase II-specific"/>
    <property type="evidence" value="ECO:0007669"/>
    <property type="project" value="InterPro"/>
</dbReference>
<evidence type="ECO:0000259" key="7">
    <source>
        <dbReference type="PROSITE" id="PS50048"/>
    </source>
</evidence>
<evidence type="ECO:0000256" key="2">
    <source>
        <dbReference type="ARBA" id="ARBA00022833"/>
    </source>
</evidence>
<name>A0AA39Y3C6_9PEZI</name>
<dbReference type="InterPro" id="IPR001138">
    <property type="entry name" value="Zn2Cys6_DnaBD"/>
</dbReference>
<gene>
    <name evidence="8" type="ORF">B0T16DRAFT_188674</name>
</gene>
<comment type="caution">
    <text evidence="8">The sequence shown here is derived from an EMBL/GenBank/DDBJ whole genome shotgun (WGS) entry which is preliminary data.</text>
</comment>
<dbReference type="EMBL" id="JAULSV010000005">
    <property type="protein sequence ID" value="KAK0643770.1"/>
    <property type="molecule type" value="Genomic_DNA"/>
</dbReference>
<sequence length="510" mass="56689">MRRPAIRSTAVPINCTDMEVQRKHCWECARRCLVCDSTRPACRRCSQSGTECPGYDQKPLRLRWLAPGRVTSQNRRRKQAVRADKAAVEVEERDMSSDLVLSRFELRTNTCAIFQAVEYFNACIHPDLLPMLDLAPNPEVYPISPAHLRSVDAVPDHLSLSLVCMTLSHRLHRLRTNPGRHDLVNRLCRYRGDVLRSLNSEIGSEHHDGRKGNLLLAGIMSFLLADIQIGSSSNWRCHVDGARDLVRLRGGLRVLQNEKGMGALIHCFVLATVMGDTTSPASDLSIACWRPDELNFVVESYSAEANLCQTCPPPLFVELIRINALRTQAARQEEGDSYELAKEAYEILARVDSFCLQQWVNSKPSSSKNDWLLLGTIHQIAVALYCIRSLQSVSVLPNSGALGGSSTMLGARLHSLLLRAVPSPRTRPSVLWPLVVLGVEAFDGGFAMRGFVEDSLSEMSYHIGSHAPNVASAVLKAFWEGDDWRWDACFSRPNIFLARTAVDTSGISAT</sequence>
<keyword evidence="2" id="KW-0862">Zinc</keyword>
<dbReference type="GO" id="GO:0000976">
    <property type="term" value="F:transcription cis-regulatory region binding"/>
    <property type="evidence" value="ECO:0007669"/>
    <property type="project" value="TreeGrafter"/>
</dbReference>
<evidence type="ECO:0000256" key="1">
    <source>
        <dbReference type="ARBA" id="ARBA00004123"/>
    </source>
</evidence>
<evidence type="ECO:0000256" key="4">
    <source>
        <dbReference type="ARBA" id="ARBA00023125"/>
    </source>
</evidence>
<dbReference type="Pfam" id="PF11951">
    <property type="entry name" value="Fungal_trans_2"/>
    <property type="match status" value="1"/>
</dbReference>
<evidence type="ECO:0000313" key="9">
    <source>
        <dbReference type="Proteomes" id="UP001174936"/>
    </source>
</evidence>
<reference evidence="8" key="1">
    <citation type="submission" date="2023-06" db="EMBL/GenBank/DDBJ databases">
        <title>Genome-scale phylogeny and comparative genomics of the fungal order Sordariales.</title>
        <authorList>
            <consortium name="Lawrence Berkeley National Laboratory"/>
            <person name="Hensen N."/>
            <person name="Bonometti L."/>
            <person name="Westerberg I."/>
            <person name="Brannstrom I.O."/>
            <person name="Guillou S."/>
            <person name="Cros-Aarteil S."/>
            <person name="Calhoun S."/>
            <person name="Haridas S."/>
            <person name="Kuo A."/>
            <person name="Mondo S."/>
            <person name="Pangilinan J."/>
            <person name="Riley R."/>
            <person name="Labutti K."/>
            <person name="Andreopoulos B."/>
            <person name="Lipzen A."/>
            <person name="Chen C."/>
            <person name="Yanf M."/>
            <person name="Daum C."/>
            <person name="Ng V."/>
            <person name="Clum A."/>
            <person name="Steindorff A."/>
            <person name="Ohm R."/>
            <person name="Martin F."/>
            <person name="Silar P."/>
            <person name="Natvig D."/>
            <person name="Lalanne C."/>
            <person name="Gautier V."/>
            <person name="Ament-Velasquez S.L."/>
            <person name="Kruys A."/>
            <person name="Hutchinson M.I."/>
            <person name="Powell A.J."/>
            <person name="Barry K."/>
            <person name="Miller A.N."/>
            <person name="Grigoriev I.V."/>
            <person name="Debuchy R."/>
            <person name="Gladieux P."/>
            <person name="Thoren M.H."/>
            <person name="Johannesson H."/>
        </authorList>
    </citation>
    <scope>NUCLEOTIDE SEQUENCE</scope>
    <source>
        <strain evidence="8">SMH2532-1</strain>
    </source>
</reference>
<proteinExistence type="predicted"/>
<dbReference type="Pfam" id="PF00172">
    <property type="entry name" value="Zn_clus"/>
    <property type="match status" value="1"/>
</dbReference>
<keyword evidence="9" id="KW-1185">Reference proteome</keyword>
<keyword evidence="6" id="KW-0539">Nucleus</keyword>
<dbReference type="GO" id="GO:0045944">
    <property type="term" value="P:positive regulation of transcription by RNA polymerase II"/>
    <property type="evidence" value="ECO:0007669"/>
    <property type="project" value="TreeGrafter"/>
</dbReference>
<dbReference type="InterPro" id="IPR021858">
    <property type="entry name" value="Fun_TF"/>
</dbReference>
<keyword evidence="3" id="KW-0805">Transcription regulation</keyword>
<dbReference type="GO" id="GO:0005634">
    <property type="term" value="C:nucleus"/>
    <property type="evidence" value="ECO:0007669"/>
    <property type="project" value="UniProtKB-SubCell"/>
</dbReference>
<dbReference type="PANTHER" id="PTHR37534:SF48">
    <property type="entry name" value="FINGER DOMAIN PROTEIN, PUTATIVE-RELATED"/>
    <property type="match status" value="1"/>
</dbReference>